<comment type="caution">
    <text evidence="2">The sequence shown here is derived from an EMBL/GenBank/DDBJ whole genome shotgun (WGS) entry which is preliminary data.</text>
</comment>
<gene>
    <name evidence="2" type="ORF">Cgig2_015655</name>
</gene>
<dbReference type="GO" id="GO:0005829">
    <property type="term" value="C:cytosol"/>
    <property type="evidence" value="ECO:0007669"/>
    <property type="project" value="TreeGrafter"/>
</dbReference>
<evidence type="ECO:0000313" key="3">
    <source>
        <dbReference type="Proteomes" id="UP001153076"/>
    </source>
</evidence>
<dbReference type="EMBL" id="JAKOGI010000586">
    <property type="protein sequence ID" value="KAJ8432737.1"/>
    <property type="molecule type" value="Genomic_DNA"/>
</dbReference>
<keyword evidence="3" id="KW-1185">Reference proteome</keyword>
<dbReference type="PROSITE" id="PS51130">
    <property type="entry name" value="PDXT_SNO_2"/>
    <property type="match status" value="1"/>
</dbReference>
<dbReference type="GO" id="GO:0008614">
    <property type="term" value="P:pyridoxine metabolic process"/>
    <property type="evidence" value="ECO:0007669"/>
    <property type="project" value="TreeGrafter"/>
</dbReference>
<dbReference type="GO" id="GO:0042823">
    <property type="term" value="P:pyridoxal phosphate biosynthetic process"/>
    <property type="evidence" value="ECO:0007669"/>
    <property type="project" value="InterPro"/>
</dbReference>
<dbReference type="InterPro" id="IPR029062">
    <property type="entry name" value="Class_I_gatase-like"/>
</dbReference>
<proteinExistence type="predicted"/>
<evidence type="ECO:0008006" key="4">
    <source>
        <dbReference type="Google" id="ProtNLM"/>
    </source>
</evidence>
<dbReference type="InterPro" id="IPR002161">
    <property type="entry name" value="PdxT/SNO"/>
</dbReference>
<dbReference type="Gene3D" id="3.40.50.880">
    <property type="match status" value="1"/>
</dbReference>
<name>A0A9Q1JXN2_9CARY</name>
<dbReference type="PANTHER" id="PTHR31559">
    <property type="entry name" value="PYRIDOXAL 5'-PHOSPHATE SYNTHASE SUBUNIT SNO"/>
    <property type="match status" value="1"/>
</dbReference>
<dbReference type="AlphaFoldDB" id="A0A9Q1JXN2"/>
<dbReference type="SUPFAM" id="SSF52317">
    <property type="entry name" value="Class I glutamine amidotransferase-like"/>
    <property type="match status" value="1"/>
</dbReference>
<reference evidence="2" key="1">
    <citation type="submission" date="2022-04" db="EMBL/GenBank/DDBJ databases">
        <title>Carnegiea gigantea Genome sequencing and assembly v2.</title>
        <authorList>
            <person name="Copetti D."/>
            <person name="Sanderson M.J."/>
            <person name="Burquez A."/>
            <person name="Wojciechowski M.F."/>
        </authorList>
    </citation>
    <scope>NUCLEOTIDE SEQUENCE</scope>
    <source>
        <strain evidence="2">SGP5-SGP5p</strain>
        <tissue evidence="2">Aerial part</tissue>
    </source>
</reference>
<evidence type="ECO:0000313" key="2">
    <source>
        <dbReference type="EMBL" id="KAJ8432737.1"/>
    </source>
</evidence>
<sequence>MFYVVVQFPALREFVKMGKPVWGTCAGLIFLANKAYGQKAGGQELVGGLDCTVHRNFFGSQIQSFEAEISVPELAEKEGGPSNFRAVFIRAPAILEVGPEVEVLAEVPVLSEKLKKLDMAEDSQEWQYTIKCSVLFLQLNGCSTSYFLRLAPSLKTVNLN</sequence>
<protein>
    <recommendedName>
        <fullName evidence="4">Glutaminase</fullName>
    </recommendedName>
</protein>
<dbReference type="GO" id="GO:0004359">
    <property type="term" value="F:glutaminase activity"/>
    <property type="evidence" value="ECO:0007669"/>
    <property type="project" value="InterPro"/>
</dbReference>
<dbReference type="GO" id="GO:1903600">
    <property type="term" value="C:glutaminase complex"/>
    <property type="evidence" value="ECO:0007669"/>
    <property type="project" value="TreeGrafter"/>
</dbReference>
<organism evidence="2 3">
    <name type="scientific">Carnegiea gigantea</name>
    <dbReference type="NCBI Taxonomy" id="171969"/>
    <lineage>
        <taxon>Eukaryota</taxon>
        <taxon>Viridiplantae</taxon>
        <taxon>Streptophyta</taxon>
        <taxon>Embryophyta</taxon>
        <taxon>Tracheophyta</taxon>
        <taxon>Spermatophyta</taxon>
        <taxon>Magnoliopsida</taxon>
        <taxon>eudicotyledons</taxon>
        <taxon>Gunneridae</taxon>
        <taxon>Pentapetalae</taxon>
        <taxon>Caryophyllales</taxon>
        <taxon>Cactineae</taxon>
        <taxon>Cactaceae</taxon>
        <taxon>Cactoideae</taxon>
        <taxon>Echinocereeae</taxon>
        <taxon>Carnegiea</taxon>
    </lineage>
</organism>
<keyword evidence="1" id="KW-0315">Glutamine amidotransferase</keyword>
<accession>A0A9Q1JXN2</accession>
<evidence type="ECO:0000256" key="1">
    <source>
        <dbReference type="ARBA" id="ARBA00022962"/>
    </source>
</evidence>
<dbReference type="OrthoDB" id="2039at2759"/>
<dbReference type="PANTHER" id="PTHR31559:SF0">
    <property type="entry name" value="PYRIDOXAL 5'-PHOSPHATE SYNTHASE SUBUNIT SNO1-RELATED"/>
    <property type="match status" value="1"/>
</dbReference>
<dbReference type="Proteomes" id="UP001153076">
    <property type="component" value="Unassembled WGS sequence"/>
</dbReference>
<dbReference type="Pfam" id="PF01174">
    <property type="entry name" value="SNO"/>
    <property type="match status" value="1"/>
</dbReference>